<evidence type="ECO:0000256" key="2">
    <source>
        <dbReference type="SAM" id="MobiDB-lite"/>
    </source>
</evidence>
<dbReference type="HOGENOM" id="CLU_424916_0_0_2"/>
<keyword evidence="4" id="KW-1185">Reference proteome</keyword>
<gene>
    <name evidence="3" type="ordered locus">Hbut_0142</name>
</gene>
<feature type="coiled-coil region" evidence="1">
    <location>
        <begin position="511"/>
        <end position="572"/>
    </location>
</feature>
<protein>
    <submittedName>
        <fullName evidence="3">Coiled-coil protein</fullName>
    </submittedName>
</protein>
<dbReference type="KEGG" id="hbu:Hbut_0142"/>
<reference evidence="3 4" key="1">
    <citation type="journal article" date="2007" name="Archaea">
        <title>The genome of Hyperthermus butylicus: a sulfur-reducing, peptide fermenting, neutrophilic Crenarchaeote growing up to 108 degrees C.</title>
        <authorList>
            <person name="Brugger K."/>
            <person name="Chen L."/>
            <person name="Stark M."/>
            <person name="Zibat A."/>
            <person name="Redder P."/>
            <person name="Ruepp A."/>
            <person name="Awayez M."/>
            <person name="She Q."/>
            <person name="Garrett R.A."/>
            <person name="Klenk H.P."/>
        </authorList>
    </citation>
    <scope>NUCLEOTIDE SEQUENCE [LARGE SCALE GENOMIC DNA]</scope>
    <source>
        <strain evidence="4">DSM 5456 / JCM 9403 / PLM1-5</strain>
    </source>
</reference>
<feature type="region of interest" description="Disordered" evidence="2">
    <location>
        <begin position="619"/>
        <end position="644"/>
    </location>
</feature>
<accession>A2BJ54</accession>
<dbReference type="EMBL" id="CP000493">
    <property type="protein sequence ID" value="ABM80015.1"/>
    <property type="molecule type" value="Genomic_DNA"/>
</dbReference>
<organism evidence="3 4">
    <name type="scientific">Hyperthermus butylicus (strain DSM 5456 / JCM 9403 / PLM1-5)</name>
    <dbReference type="NCBI Taxonomy" id="415426"/>
    <lineage>
        <taxon>Archaea</taxon>
        <taxon>Thermoproteota</taxon>
        <taxon>Thermoprotei</taxon>
        <taxon>Desulfurococcales</taxon>
        <taxon>Pyrodictiaceae</taxon>
        <taxon>Hyperthermus</taxon>
    </lineage>
</organism>
<sequence length="644" mass="70757">MRTGPHPGLPGSSGVRAMAWGRVGVTGLVALSFIVLLVVSSVSPLLASVAAAEETNTTQTTDNTTIANANLTVINTSVAGNATVEAEAGAETTASSESIAVNVRVGVSVSAPGTEFGMMLTRLDNVTLGKARALVMVYSGMMRSALARLGLLNATPEQIAEALDVPPEYAAAIYNTARVVSQQLDSMTDEQVMQLLHEVMAAHKILVDRVKEMAERAAERIKEKIQQRVMEHIARTVEKIARQLNDTELARLAQQLRNMSRLGNYTAANITRLMKDVVARIEAHNTFMLAMRMDDAVMKQLVRLANTANVTDPVRYMVKLQKSLAKAIKLLEHVRVRLQETGAGPEAREVVQTALGNMAGVNETVQQVMAMAKIYARVGVNKTSVALEAVKAAFTARIDRLASRANMLAEEIAMLMNLVDNPKALDLLHDAREELAEANSTLAKARVALEQGNLVGAVKLLTDVERSLAKAEMYIGRVHGHLVKAVIEQSQHGREVLGEEQHRRIISNETLAKLKIRIEAKIREAKRLINQSIQVIYQVNDNEARKETLDKLHDAQEELHEALASLEQAEEKLAKGDIAEALELYREALEKAVKAIHKVKLSTQIAKMYMNLVKTMAKMHHEEKHEKKAEEAKEKAEEKRREAP</sequence>
<evidence type="ECO:0000313" key="3">
    <source>
        <dbReference type="EMBL" id="ABM80015.1"/>
    </source>
</evidence>
<evidence type="ECO:0000313" key="4">
    <source>
        <dbReference type="Proteomes" id="UP000002593"/>
    </source>
</evidence>
<evidence type="ECO:0000256" key="1">
    <source>
        <dbReference type="SAM" id="Coils"/>
    </source>
</evidence>
<dbReference type="eggNOG" id="arCOG00372">
    <property type="taxonomic scope" value="Archaea"/>
</dbReference>
<dbReference type="Proteomes" id="UP000002593">
    <property type="component" value="Chromosome"/>
</dbReference>
<proteinExistence type="predicted"/>
<keyword evidence="1" id="KW-0175">Coiled coil</keyword>
<dbReference type="EnsemblBacteria" id="ABM80015">
    <property type="protein sequence ID" value="ABM80015"/>
    <property type="gene ID" value="Hbut_0142"/>
</dbReference>
<name>A2BJ54_HYPBU</name>
<dbReference type="AlphaFoldDB" id="A2BJ54"/>